<accession>A0A1I1RPY2</accession>
<dbReference type="STRING" id="728005.SAMN04488059_14029"/>
<gene>
    <name evidence="2" type="ORF">SAMN04488059_14029</name>
</gene>
<evidence type="ECO:0000256" key="1">
    <source>
        <dbReference type="SAM" id="MobiDB-lite"/>
    </source>
</evidence>
<dbReference type="EMBL" id="FOMB01000040">
    <property type="protein sequence ID" value="SFD32600.1"/>
    <property type="molecule type" value="Genomic_DNA"/>
</dbReference>
<proteinExistence type="predicted"/>
<dbReference type="Proteomes" id="UP000182258">
    <property type="component" value="Unassembled WGS sequence"/>
</dbReference>
<name>A0A1I1RPY2_9HYPH</name>
<evidence type="ECO:0000313" key="3">
    <source>
        <dbReference type="Proteomes" id="UP000182258"/>
    </source>
</evidence>
<reference evidence="2 3" key="1">
    <citation type="submission" date="2016-10" db="EMBL/GenBank/DDBJ databases">
        <authorList>
            <person name="de Groot N.N."/>
        </authorList>
    </citation>
    <scope>NUCLEOTIDE SEQUENCE [LARGE SCALE GENOMIC DNA]</scope>
    <source>
        <strain evidence="2 3">CGMCC 1.10210</strain>
    </source>
</reference>
<dbReference type="AlphaFoldDB" id="A0A1I1RPY2"/>
<dbReference type="RefSeq" id="WP_143078261.1">
    <property type="nucleotide sequence ID" value="NZ_FOMB01000040.1"/>
</dbReference>
<sequence length="219" mass="23506">MELIVALALMAAIVAWWIARTRAQQKTRQNAAQRAPSDGGLTLPVIRTGVSPERPSPLEDSVTTQPRLMRPYAEMADQNGGVREASAEEVTALFQPIRTRLGSLRKVAANSTRVAQAFGRTGGATPNLDIYRGAHSEAAGLAEKTEALLDLILFATDGSSNEYNDLLERLIDVGVELEENLAFVADVEAKVVSGTFIPIEPVKATKARLSTNAAPNNRA</sequence>
<evidence type="ECO:0000313" key="2">
    <source>
        <dbReference type="EMBL" id="SFD32600.1"/>
    </source>
</evidence>
<protein>
    <submittedName>
        <fullName evidence="2">Uncharacterized protein</fullName>
    </submittedName>
</protein>
<feature type="region of interest" description="Disordered" evidence="1">
    <location>
        <begin position="28"/>
        <end position="63"/>
    </location>
</feature>
<organism evidence="2 3">
    <name type="scientific">Devosia psychrophila</name>
    <dbReference type="NCBI Taxonomy" id="728005"/>
    <lineage>
        <taxon>Bacteria</taxon>
        <taxon>Pseudomonadati</taxon>
        <taxon>Pseudomonadota</taxon>
        <taxon>Alphaproteobacteria</taxon>
        <taxon>Hyphomicrobiales</taxon>
        <taxon>Devosiaceae</taxon>
        <taxon>Devosia</taxon>
    </lineage>
</organism>